<reference evidence="2 3" key="1">
    <citation type="submission" date="2020-03" db="EMBL/GenBank/DDBJ databases">
        <title>Genome Sequence of industrial isolate, B5A.</title>
        <authorList>
            <person name="Sharma S."/>
            <person name="Patil P.B."/>
            <person name="Korpole S."/>
        </authorList>
    </citation>
    <scope>NUCLEOTIDE SEQUENCE [LARGE SCALE GENOMIC DNA]</scope>
    <source>
        <strain evidence="2 3">PI-S10-B5A</strain>
    </source>
</reference>
<evidence type="ECO:0000256" key="1">
    <source>
        <dbReference type="SAM" id="Phobius"/>
    </source>
</evidence>
<sequence length="70" mass="7975">MKKNDFFRTKEGGLTIAFLAIMVAFVTIIVGLYHANKVLCFSGLVIIIAAMLYSPCKKYIYDCRKYDKSK</sequence>
<dbReference type="EMBL" id="JAAOXG010000039">
    <property type="protein sequence ID" value="NNJ31541.1"/>
    <property type="molecule type" value="Genomic_DNA"/>
</dbReference>
<comment type="caution">
    <text evidence="2">The sequence shown here is derived from an EMBL/GenBank/DDBJ whole genome shotgun (WGS) entry which is preliminary data.</text>
</comment>
<feature type="transmembrane region" description="Helical" evidence="1">
    <location>
        <begin position="12"/>
        <end position="35"/>
    </location>
</feature>
<keyword evidence="1" id="KW-0812">Transmembrane</keyword>
<keyword evidence="1" id="KW-1133">Transmembrane helix</keyword>
<evidence type="ECO:0000313" key="2">
    <source>
        <dbReference type="EMBL" id="NNJ31541.1"/>
    </source>
</evidence>
<evidence type="ECO:0000313" key="3">
    <source>
        <dbReference type="Proteomes" id="UP000539052"/>
    </source>
</evidence>
<feature type="transmembrane region" description="Helical" evidence="1">
    <location>
        <begin position="41"/>
        <end position="60"/>
    </location>
</feature>
<protein>
    <submittedName>
        <fullName evidence="2">Uncharacterized protein</fullName>
    </submittedName>
</protein>
<dbReference type="RefSeq" id="WP_170822673.1">
    <property type="nucleotide sequence ID" value="NZ_JAAOXG010000039.1"/>
</dbReference>
<dbReference type="Proteomes" id="UP000539052">
    <property type="component" value="Unassembled WGS sequence"/>
</dbReference>
<keyword evidence="3" id="KW-1185">Reference proteome</keyword>
<organism evidence="2 3">
    <name type="scientific">Lacrimispora defluvii</name>
    <dbReference type="NCBI Taxonomy" id="2719233"/>
    <lineage>
        <taxon>Bacteria</taxon>
        <taxon>Bacillati</taxon>
        <taxon>Bacillota</taxon>
        <taxon>Clostridia</taxon>
        <taxon>Lachnospirales</taxon>
        <taxon>Lachnospiraceae</taxon>
        <taxon>Lacrimispora</taxon>
    </lineage>
</organism>
<name>A0ABX1VT46_9FIRM</name>
<gene>
    <name evidence="2" type="ORF">G9470_17340</name>
</gene>
<accession>A0ABX1VT46</accession>
<proteinExistence type="predicted"/>
<keyword evidence="1" id="KW-0472">Membrane</keyword>